<proteinExistence type="predicted"/>
<reference evidence="2 3" key="1">
    <citation type="journal article" date="2024" name="Anaerobe">
        <title>The identification of Finegoldia dalianensis sp. nov., isolated from the pus of a patient with skin abscess and genomic analysis of the strains belonging to Finegoldia genus.</title>
        <authorList>
            <person name="Li Y."/>
            <person name="Wang Y."/>
            <person name="Xiao D."/>
            <person name="Wang J."/>
            <person name="Jin D."/>
        </authorList>
    </citation>
    <scope>NUCLEOTIDE SEQUENCE [LARGE SCALE GENOMIC DNA]</scope>
    <source>
        <strain evidence="2 3">LY240594</strain>
    </source>
</reference>
<evidence type="ECO:0000313" key="2">
    <source>
        <dbReference type="EMBL" id="MFN2102866.1"/>
    </source>
</evidence>
<keyword evidence="3" id="KW-1185">Reference proteome</keyword>
<accession>A0ABW9KF82</accession>
<name>A0ABW9KF82_9FIRM</name>
<dbReference type="RefSeq" id="WP_392436292.1">
    <property type="nucleotide sequence ID" value="NZ_JBDLBQ010000007.1"/>
</dbReference>
<keyword evidence="1" id="KW-1133">Transmembrane helix</keyword>
<feature type="transmembrane region" description="Helical" evidence="1">
    <location>
        <begin position="42"/>
        <end position="63"/>
    </location>
</feature>
<dbReference type="EMBL" id="JBDLBQ010000007">
    <property type="protein sequence ID" value="MFN2102866.1"/>
    <property type="molecule type" value="Genomic_DNA"/>
</dbReference>
<dbReference type="Proteomes" id="UP001634413">
    <property type="component" value="Unassembled WGS sequence"/>
</dbReference>
<gene>
    <name evidence="2" type="ORF">ABDJ34_08125</name>
</gene>
<keyword evidence="1" id="KW-0812">Transmembrane</keyword>
<comment type="caution">
    <text evidence="2">The sequence shown here is derived from an EMBL/GenBank/DDBJ whole genome shotgun (WGS) entry which is preliminary data.</text>
</comment>
<sequence>MIETNALILGLTIALMITSNMGVIQAYKNVFIFPSPYKPINIVTAIAGTVFLLSNILWFKLLFMCFKGEI</sequence>
<keyword evidence="1" id="KW-0472">Membrane</keyword>
<evidence type="ECO:0000313" key="3">
    <source>
        <dbReference type="Proteomes" id="UP001634413"/>
    </source>
</evidence>
<protein>
    <submittedName>
        <fullName evidence="2">Uncharacterized protein</fullName>
    </submittedName>
</protein>
<organism evidence="2 3">
    <name type="scientific">Finegoldia dalianensis</name>
    <dbReference type="NCBI Taxonomy" id="3145239"/>
    <lineage>
        <taxon>Bacteria</taxon>
        <taxon>Bacillati</taxon>
        <taxon>Bacillota</taxon>
        <taxon>Tissierellia</taxon>
        <taxon>Tissierellales</taxon>
        <taxon>Peptoniphilaceae</taxon>
        <taxon>Finegoldia</taxon>
    </lineage>
</organism>
<evidence type="ECO:0000256" key="1">
    <source>
        <dbReference type="SAM" id="Phobius"/>
    </source>
</evidence>